<protein>
    <submittedName>
        <fullName evidence="1">Uncharacterized protein</fullName>
    </submittedName>
</protein>
<sequence>MSMTPFYIENFCLWVKTAVWDAPRRIYLDIDLERHRLSVEQSVKSSAE</sequence>
<gene>
    <name evidence="1" type="ORF">orf00320</name>
</gene>
<proteinExistence type="predicted"/>
<organism evidence="1">
    <name type="scientific">Ostreococcus mediterraneus virus 2</name>
    <dbReference type="NCBI Taxonomy" id="2726183"/>
    <lineage>
        <taxon>Viruses</taxon>
        <taxon>Varidnaviria</taxon>
        <taxon>Bamfordvirae</taxon>
        <taxon>Nucleocytoviricota</taxon>
        <taxon>Megaviricetes</taxon>
        <taxon>Algavirales</taxon>
        <taxon>Phycodnaviridae</taxon>
        <taxon>Prasinovirus</taxon>
    </lineage>
</organism>
<name>A0A6H1QUM4_9PHYC</name>
<reference evidence="1" key="1">
    <citation type="journal article" date="2020" name="Sci. Adv.">
        <title>Virus-host coexistence in phytoplankton through the genomic lens.</title>
        <authorList>
            <person name="Yau S."/>
            <person name="Krasovec M."/>
            <person name="Benites L.F."/>
            <person name="Rombauts S."/>
            <person name="Groussin M."/>
            <person name="Vancaester E."/>
            <person name="Aury J.M."/>
            <person name="Derelle E."/>
            <person name="Desdevises Y."/>
            <person name="Escande M.L."/>
            <person name="Grimsley N."/>
            <person name="Guy J."/>
            <person name="Moreau H."/>
            <person name="Sanchez-Brosseau S."/>
            <person name="van de Peer Y."/>
            <person name="Vandepoele K."/>
            <person name="Gourbiere S."/>
            <person name="Piganeau G."/>
        </authorList>
    </citation>
    <scope>NUCLEOTIDE SEQUENCE</scope>
    <source>
        <strain evidence="1">OmV2</strain>
    </source>
</reference>
<evidence type="ECO:0000313" key="1">
    <source>
        <dbReference type="EMBL" id="QIZ31268.1"/>
    </source>
</evidence>
<accession>A0A6H1QUM4</accession>
<dbReference type="EMBL" id="MN688676">
    <property type="protein sequence ID" value="QIZ31268.1"/>
    <property type="molecule type" value="Genomic_DNA"/>
</dbReference>